<evidence type="ECO:0000256" key="7">
    <source>
        <dbReference type="RuleBase" id="RU000492"/>
    </source>
</evidence>
<dbReference type="Pfam" id="PF00271">
    <property type="entry name" value="Helicase_C"/>
    <property type="match status" value="1"/>
</dbReference>
<feature type="region of interest" description="Disordered" evidence="8">
    <location>
        <begin position="380"/>
        <end position="502"/>
    </location>
</feature>
<dbReference type="PROSITE" id="PS00039">
    <property type="entry name" value="DEAD_ATP_HELICASE"/>
    <property type="match status" value="1"/>
</dbReference>
<dbReference type="Pfam" id="PF00270">
    <property type="entry name" value="DEAD"/>
    <property type="match status" value="1"/>
</dbReference>
<dbReference type="InterPro" id="IPR011545">
    <property type="entry name" value="DEAD/DEAH_box_helicase_dom"/>
</dbReference>
<feature type="compositionally biased region" description="Polar residues" evidence="8">
    <location>
        <begin position="432"/>
        <end position="447"/>
    </location>
</feature>
<evidence type="ECO:0000259" key="11">
    <source>
        <dbReference type="PROSITE" id="PS51195"/>
    </source>
</evidence>
<evidence type="ECO:0000259" key="10">
    <source>
        <dbReference type="PROSITE" id="PS51194"/>
    </source>
</evidence>
<evidence type="ECO:0000256" key="6">
    <source>
        <dbReference type="PROSITE-ProRule" id="PRU00552"/>
    </source>
</evidence>
<dbReference type="InterPro" id="IPR014014">
    <property type="entry name" value="RNA_helicase_DEAD_Q_motif"/>
</dbReference>
<evidence type="ECO:0000256" key="3">
    <source>
        <dbReference type="ARBA" id="ARBA00022806"/>
    </source>
</evidence>
<dbReference type="InterPro" id="IPR001650">
    <property type="entry name" value="Helicase_C-like"/>
</dbReference>
<dbReference type="PANTHER" id="PTHR47959">
    <property type="entry name" value="ATP-DEPENDENT RNA HELICASE RHLE-RELATED"/>
    <property type="match status" value="1"/>
</dbReference>
<dbReference type="Gene3D" id="3.40.50.300">
    <property type="entry name" value="P-loop containing nucleotide triphosphate hydrolases"/>
    <property type="match status" value="2"/>
</dbReference>
<feature type="domain" description="Helicase C-terminal" evidence="10">
    <location>
        <begin position="238"/>
        <end position="380"/>
    </location>
</feature>
<dbReference type="SMART" id="SM00490">
    <property type="entry name" value="HELICc"/>
    <property type="match status" value="1"/>
</dbReference>
<feature type="domain" description="DEAD-box RNA helicase Q" evidence="11">
    <location>
        <begin position="2"/>
        <end position="30"/>
    </location>
</feature>
<dbReference type="EMBL" id="JAUSRF010000004">
    <property type="protein sequence ID" value="MDP9836672.1"/>
    <property type="molecule type" value="Genomic_DNA"/>
</dbReference>
<evidence type="ECO:0000256" key="2">
    <source>
        <dbReference type="ARBA" id="ARBA00022801"/>
    </source>
</evidence>
<feature type="compositionally biased region" description="Basic and acidic residues" evidence="8">
    <location>
        <begin position="388"/>
        <end position="412"/>
    </location>
</feature>
<keyword evidence="2 7" id="KW-0378">Hydrolase</keyword>
<protein>
    <submittedName>
        <fullName evidence="12">Superfamily II DNA/RNA helicase</fullName>
    </submittedName>
</protein>
<dbReference type="CDD" id="cd00268">
    <property type="entry name" value="DEADc"/>
    <property type="match status" value="1"/>
</dbReference>
<dbReference type="InterPro" id="IPR044742">
    <property type="entry name" value="DEAD/DEAH_RhlB"/>
</dbReference>
<dbReference type="GO" id="GO:0004386">
    <property type="term" value="F:helicase activity"/>
    <property type="evidence" value="ECO:0007669"/>
    <property type="project" value="UniProtKB-KW"/>
</dbReference>
<evidence type="ECO:0000313" key="12">
    <source>
        <dbReference type="EMBL" id="MDP9836672.1"/>
    </source>
</evidence>
<dbReference type="PANTHER" id="PTHR47959:SF13">
    <property type="entry name" value="ATP-DEPENDENT RNA HELICASE RHLE"/>
    <property type="match status" value="1"/>
</dbReference>
<comment type="similarity">
    <text evidence="5 7">Belongs to the DEAD box helicase family.</text>
</comment>
<dbReference type="RefSeq" id="WP_306832639.1">
    <property type="nucleotide sequence ID" value="NZ_JAUSRF010000004.1"/>
</dbReference>
<evidence type="ECO:0000313" key="13">
    <source>
        <dbReference type="Proteomes" id="UP001241472"/>
    </source>
</evidence>
<dbReference type="PROSITE" id="PS51195">
    <property type="entry name" value="Q_MOTIF"/>
    <property type="match status" value="1"/>
</dbReference>
<accession>A0ABT9PQB9</accession>
<gene>
    <name evidence="12" type="ORF">J2T09_001417</name>
</gene>
<comment type="caution">
    <text evidence="12">The sequence shown here is derived from an EMBL/GenBank/DDBJ whole genome shotgun (WGS) entry which is preliminary data.</text>
</comment>
<name>A0ABT9PQB9_9HYPH</name>
<dbReference type="InterPro" id="IPR050079">
    <property type="entry name" value="DEAD_box_RNA_helicase"/>
</dbReference>
<keyword evidence="3 7" id="KW-0347">Helicase</keyword>
<evidence type="ECO:0000256" key="5">
    <source>
        <dbReference type="ARBA" id="ARBA00038437"/>
    </source>
</evidence>
<dbReference type="PROSITE" id="PS51192">
    <property type="entry name" value="HELICASE_ATP_BIND_1"/>
    <property type="match status" value="1"/>
</dbReference>
<dbReference type="InterPro" id="IPR000629">
    <property type="entry name" value="RNA-helicase_DEAD-box_CS"/>
</dbReference>
<evidence type="ECO:0000256" key="8">
    <source>
        <dbReference type="SAM" id="MobiDB-lite"/>
    </source>
</evidence>
<keyword evidence="1 7" id="KW-0547">Nucleotide-binding</keyword>
<dbReference type="InterPro" id="IPR027417">
    <property type="entry name" value="P-loop_NTPase"/>
</dbReference>
<proteinExistence type="inferred from homology"/>
<keyword evidence="4 7" id="KW-0067">ATP-binding</keyword>
<evidence type="ECO:0000259" key="9">
    <source>
        <dbReference type="PROSITE" id="PS51192"/>
    </source>
</evidence>
<organism evidence="12 13">
    <name type="scientific">Neorhizobium huautlense</name>
    <dbReference type="NCBI Taxonomy" id="67774"/>
    <lineage>
        <taxon>Bacteria</taxon>
        <taxon>Pseudomonadati</taxon>
        <taxon>Pseudomonadota</taxon>
        <taxon>Alphaproteobacteria</taxon>
        <taxon>Hyphomicrobiales</taxon>
        <taxon>Rhizobiaceae</taxon>
        <taxon>Rhizobium/Agrobacterium group</taxon>
        <taxon>Neorhizobium</taxon>
    </lineage>
</organism>
<evidence type="ECO:0000256" key="1">
    <source>
        <dbReference type="ARBA" id="ARBA00022741"/>
    </source>
</evidence>
<sequence length="513" mass="57124">MTTFADLGLSQKVLSAVTDAGYTTPTPIQAGAIPPALQRRDILGIAQTGTGKTASFVLPMLTLLEKGRARARMPRTLILEPTRELAAQVAENFEKYGKNHKLNVALLIGGVSFEEQDRKLERGADVLICTPGRLLDHCERGKLLMTGVEVFVIDEADRMLDMGFIPDIERIAKMIPFTRQTLFFSATMPPEIQKLADRFLQNPERVEVAKPSSTAKTVTQRIVASHNKDYEKRAVLRDLIKAQDDLKNAIIFCNRKKDVADLFRSLDRHGFSVGALHGDMDQRSRTTMLANFKDNKLTLLVASDVAARGLDIPDVSHVFNFDVPIHAEDYVHRIGRTGRAGRSGKAFTVVTKSDAKYLDAIEKLINEKIEWLSGDLSELGAPMESYESGDKGRKGRDRDRGRDKDKGRERGGRRSSGNTSSSHSDDTKTVENTRQPQESVAETTRTEVVNAEPKQDTRRQQNGSRNARPYPANDDNGREQQRRQRHHRDHDDGPTPVGFGDDIPAFMLIAAKA</sequence>
<dbReference type="SMART" id="SM00487">
    <property type="entry name" value="DEXDc"/>
    <property type="match status" value="1"/>
</dbReference>
<dbReference type="CDD" id="cd18787">
    <property type="entry name" value="SF2_C_DEAD"/>
    <property type="match status" value="1"/>
</dbReference>
<feature type="short sequence motif" description="Q motif" evidence="6">
    <location>
        <begin position="2"/>
        <end position="30"/>
    </location>
</feature>
<dbReference type="SUPFAM" id="SSF52540">
    <property type="entry name" value="P-loop containing nucleoside triphosphate hydrolases"/>
    <property type="match status" value="1"/>
</dbReference>
<reference evidence="12 13" key="1">
    <citation type="submission" date="2023-07" db="EMBL/GenBank/DDBJ databases">
        <title>Sorghum-associated microbial communities from plants grown in Nebraska, USA.</title>
        <authorList>
            <person name="Schachtman D."/>
        </authorList>
    </citation>
    <scope>NUCLEOTIDE SEQUENCE [LARGE SCALE GENOMIC DNA]</scope>
    <source>
        <strain evidence="12 13">DS1307</strain>
    </source>
</reference>
<dbReference type="InterPro" id="IPR014001">
    <property type="entry name" value="Helicase_ATP-bd"/>
</dbReference>
<keyword evidence="13" id="KW-1185">Reference proteome</keyword>
<feature type="domain" description="Helicase ATP-binding" evidence="9">
    <location>
        <begin position="33"/>
        <end position="206"/>
    </location>
</feature>
<dbReference type="Proteomes" id="UP001241472">
    <property type="component" value="Unassembled WGS sequence"/>
</dbReference>
<dbReference type="PROSITE" id="PS51194">
    <property type="entry name" value="HELICASE_CTER"/>
    <property type="match status" value="1"/>
</dbReference>
<evidence type="ECO:0000256" key="4">
    <source>
        <dbReference type="ARBA" id="ARBA00022840"/>
    </source>
</evidence>